<dbReference type="InterPro" id="IPR036621">
    <property type="entry name" value="Anticodon-bd_dom_sf"/>
</dbReference>
<dbReference type="GO" id="GO:0005829">
    <property type="term" value="C:cytosol"/>
    <property type="evidence" value="ECO:0007669"/>
    <property type="project" value="TreeGrafter"/>
</dbReference>
<protein>
    <recommendedName>
        <fullName evidence="2">Proline--tRNA ligase</fullName>
        <ecNumber evidence="1">6.1.1.15</ecNumber>
    </recommendedName>
    <alternativeName>
        <fullName evidence="8">Prolyl-tRNA synthetase</fullName>
    </alternativeName>
</protein>
<proteinExistence type="predicted"/>
<keyword evidence="7" id="KW-0030">Aminoacyl-tRNA synthetase</keyword>
<dbReference type="InterPro" id="IPR050062">
    <property type="entry name" value="Pro-tRNA_synthetase"/>
</dbReference>
<dbReference type="Pfam" id="PF00587">
    <property type="entry name" value="tRNA-synt_2b"/>
    <property type="match status" value="1"/>
</dbReference>
<feature type="domain" description="Aminoacyl-transfer RNA synthetases class-II family profile" evidence="10">
    <location>
        <begin position="38"/>
        <end position="314"/>
    </location>
</feature>
<evidence type="ECO:0000256" key="6">
    <source>
        <dbReference type="ARBA" id="ARBA00022917"/>
    </source>
</evidence>
<dbReference type="InterPro" id="IPR045864">
    <property type="entry name" value="aa-tRNA-synth_II/BPL/LPL"/>
</dbReference>
<evidence type="ECO:0000313" key="12">
    <source>
        <dbReference type="Proteomes" id="UP000178490"/>
    </source>
</evidence>
<dbReference type="InterPro" id="IPR002316">
    <property type="entry name" value="Pro-tRNA-ligase_IIa"/>
</dbReference>
<comment type="caution">
    <text evidence="11">The sequence shown here is derived from an EMBL/GenBank/DDBJ whole genome shotgun (WGS) entry which is preliminary data.</text>
</comment>
<accession>A0A1F6NXT9</accession>
<keyword evidence="6" id="KW-0648">Protein biosynthesis</keyword>
<dbReference type="Proteomes" id="UP000178490">
    <property type="component" value="Unassembled WGS sequence"/>
</dbReference>
<gene>
    <name evidence="11" type="ORF">A2537_03180</name>
</gene>
<dbReference type="InterPro" id="IPR006195">
    <property type="entry name" value="aa-tRNA-synth_II"/>
</dbReference>
<dbReference type="SUPFAM" id="SSF55681">
    <property type="entry name" value="Class II aaRS and biotin synthetases"/>
    <property type="match status" value="1"/>
</dbReference>
<keyword evidence="4" id="KW-0547">Nucleotide-binding</keyword>
<evidence type="ECO:0000256" key="7">
    <source>
        <dbReference type="ARBA" id="ARBA00023146"/>
    </source>
</evidence>
<name>A0A1F6NXT9_9BACT</name>
<dbReference type="SUPFAM" id="SSF52954">
    <property type="entry name" value="Class II aaRS ABD-related"/>
    <property type="match status" value="1"/>
</dbReference>
<dbReference type="PRINTS" id="PR01046">
    <property type="entry name" value="TRNASYNTHPRO"/>
</dbReference>
<evidence type="ECO:0000256" key="8">
    <source>
        <dbReference type="ARBA" id="ARBA00029731"/>
    </source>
</evidence>
<reference evidence="11 12" key="1">
    <citation type="journal article" date="2016" name="Nat. Commun.">
        <title>Thousands of microbial genomes shed light on interconnected biogeochemical processes in an aquifer system.</title>
        <authorList>
            <person name="Anantharaman K."/>
            <person name="Brown C.T."/>
            <person name="Hug L.A."/>
            <person name="Sharon I."/>
            <person name="Castelle C.J."/>
            <person name="Probst A.J."/>
            <person name="Thomas B.C."/>
            <person name="Singh A."/>
            <person name="Wilkins M.J."/>
            <person name="Karaoz U."/>
            <person name="Brodie E.L."/>
            <person name="Williams K.H."/>
            <person name="Hubbard S.S."/>
            <person name="Banfield J.F."/>
        </authorList>
    </citation>
    <scope>NUCLEOTIDE SEQUENCE [LARGE SCALE GENOMIC DNA]</scope>
</reference>
<keyword evidence="3" id="KW-0436">Ligase</keyword>
<dbReference type="PANTHER" id="PTHR42753">
    <property type="entry name" value="MITOCHONDRIAL RIBOSOME PROTEIN L39/PROLYL-TRNA LIGASE FAMILY MEMBER"/>
    <property type="match status" value="1"/>
</dbReference>
<keyword evidence="5" id="KW-0067">ATP-binding</keyword>
<dbReference type="GO" id="GO:0005524">
    <property type="term" value="F:ATP binding"/>
    <property type="evidence" value="ECO:0007669"/>
    <property type="project" value="UniProtKB-KW"/>
</dbReference>
<dbReference type="CDD" id="cd00861">
    <property type="entry name" value="ProRS_anticodon_short"/>
    <property type="match status" value="1"/>
</dbReference>
<sequence>MLYSKLFGKTSKTVSADEESINAQFLIRGGFVNKQMAGIYNYLPLGLRVLTKIQNIVREEMMAVGANEILMPSLTQEDSYKTTGRDNMDVLFRSEGHGGAKYVLNPTHEEVVTPLVQKYVFSYQDLPLGVFQIQNKYRNEARAKSGILRGREFNMKDLYSFHTDENSLNEYYEMIKNAYHKIYARLGLGDLTVLTYASGGAFSRYSHEFQTLCVVGEDTIYTCEKCKIGINKEIIAEQTSCPECGNVDLVEKNGIEVGNIFKLRTKFSDAFGFKYADATGQEQLVEMGCYGIGPSRIMGTLVEVFHDEKGIIWPESVAPFKYHLIALGKEDETFEMAQKLYKTMTANGTEVLFDDRRELTAGAKFADADLLGLPIRMIISKKTLEKQSVEVKKRSSDQSELEPIENYL</sequence>
<comment type="catalytic activity">
    <reaction evidence="9">
        <text>tRNA(Pro) + L-proline + ATP = L-prolyl-tRNA(Pro) + AMP + diphosphate</text>
        <dbReference type="Rhea" id="RHEA:14305"/>
        <dbReference type="Rhea" id="RHEA-COMP:9700"/>
        <dbReference type="Rhea" id="RHEA-COMP:9702"/>
        <dbReference type="ChEBI" id="CHEBI:30616"/>
        <dbReference type="ChEBI" id="CHEBI:33019"/>
        <dbReference type="ChEBI" id="CHEBI:60039"/>
        <dbReference type="ChEBI" id="CHEBI:78442"/>
        <dbReference type="ChEBI" id="CHEBI:78532"/>
        <dbReference type="ChEBI" id="CHEBI:456215"/>
        <dbReference type="EC" id="6.1.1.15"/>
    </reaction>
</comment>
<evidence type="ECO:0000259" key="10">
    <source>
        <dbReference type="PROSITE" id="PS50862"/>
    </source>
</evidence>
<dbReference type="InterPro" id="IPR002314">
    <property type="entry name" value="aa-tRNA-synt_IIb"/>
</dbReference>
<dbReference type="AlphaFoldDB" id="A0A1F6NXT9"/>
<dbReference type="EMBL" id="MFRC01000064">
    <property type="protein sequence ID" value="OGH88533.1"/>
    <property type="molecule type" value="Genomic_DNA"/>
</dbReference>
<evidence type="ECO:0000313" key="11">
    <source>
        <dbReference type="EMBL" id="OGH88533.1"/>
    </source>
</evidence>
<evidence type="ECO:0000256" key="1">
    <source>
        <dbReference type="ARBA" id="ARBA00012831"/>
    </source>
</evidence>
<dbReference type="PROSITE" id="PS50862">
    <property type="entry name" value="AA_TRNA_LIGASE_II"/>
    <property type="match status" value="1"/>
</dbReference>
<dbReference type="GO" id="GO:0004827">
    <property type="term" value="F:proline-tRNA ligase activity"/>
    <property type="evidence" value="ECO:0007669"/>
    <property type="project" value="UniProtKB-EC"/>
</dbReference>
<evidence type="ECO:0000256" key="9">
    <source>
        <dbReference type="ARBA" id="ARBA00047671"/>
    </source>
</evidence>
<dbReference type="Gene3D" id="3.40.50.800">
    <property type="entry name" value="Anticodon-binding domain"/>
    <property type="match status" value="1"/>
</dbReference>
<evidence type="ECO:0000256" key="5">
    <source>
        <dbReference type="ARBA" id="ARBA00022840"/>
    </source>
</evidence>
<dbReference type="InterPro" id="IPR004154">
    <property type="entry name" value="Anticodon-bd"/>
</dbReference>
<dbReference type="Gene3D" id="3.30.930.10">
    <property type="entry name" value="Bira Bifunctional Protein, Domain 2"/>
    <property type="match status" value="1"/>
</dbReference>
<dbReference type="EC" id="6.1.1.15" evidence="1"/>
<organism evidence="11 12">
    <name type="scientific">Candidatus Magasanikbacteria bacterium RIFOXYD2_FULL_36_9</name>
    <dbReference type="NCBI Taxonomy" id="1798707"/>
    <lineage>
        <taxon>Bacteria</taxon>
        <taxon>Candidatus Magasanikiibacteriota</taxon>
    </lineage>
</organism>
<evidence type="ECO:0000256" key="4">
    <source>
        <dbReference type="ARBA" id="ARBA00022741"/>
    </source>
</evidence>
<dbReference type="GO" id="GO:0006433">
    <property type="term" value="P:prolyl-tRNA aminoacylation"/>
    <property type="evidence" value="ECO:0007669"/>
    <property type="project" value="InterPro"/>
</dbReference>
<evidence type="ECO:0000256" key="3">
    <source>
        <dbReference type="ARBA" id="ARBA00022598"/>
    </source>
</evidence>
<dbReference type="Pfam" id="PF03129">
    <property type="entry name" value="HGTP_anticodon"/>
    <property type="match status" value="1"/>
</dbReference>
<evidence type="ECO:0000256" key="2">
    <source>
        <dbReference type="ARBA" id="ARBA00019110"/>
    </source>
</evidence>
<dbReference type="PANTHER" id="PTHR42753:SF2">
    <property type="entry name" value="PROLINE--TRNA LIGASE"/>
    <property type="match status" value="1"/>
</dbReference>
<dbReference type="InterPro" id="IPR044140">
    <property type="entry name" value="ProRS_anticodon_short"/>
</dbReference>